<dbReference type="InterPro" id="IPR004886">
    <property type="entry name" value="Glucanosyltransferase"/>
</dbReference>
<dbReference type="GO" id="GO:0042124">
    <property type="term" value="F:1,3-beta-glucanosyltransferase activity"/>
    <property type="evidence" value="ECO:0007669"/>
    <property type="project" value="TreeGrafter"/>
</dbReference>
<gene>
    <name evidence="8" type="ORF">SPI_04961</name>
</gene>
<sequence>MFLSATLVALGATLAAAVPSLVVQGSDFVNPSTGDRFQVVGVAYQPGGSAGYQPAAGFDPLSDGTKCLRDAALMQILGINAIRVYNLDPDLNHDECASIFNAAGMYMMIDVNSPLVGESLDAGAPWTTYTSKYLNRTFAVVEAFRHYPNTLLSFSGNEVINDMNSATLDPQYIRAVTRDIKDYIAKHADRPIPVGYSAADVRSVLFDSWNYFQCEEPGVKSDSSRVDVFALNSYSWCGDSSYTTSTYDTLVDGFKGTSVPVFFSEYGCNKPAPRVFTEVGTIYGSEMMSVFSGGVVYEYANEVSAFGLVNISSDGSVDILPDYYTLQAQYSKVDFKSVQSTKADGTAAKPPVCSAKLIANATAFAANFTLPSLPPGAAAILAHGVSPLPSGKIVPISDYTVKTPVRNPNGTDVTNLAVKPLANNAINTPGTNSASSSASSSGGGGDSGSGSGSGSGKKNAGLGRADLMWTPAVALCVVLPSLFALFL</sequence>
<keyword evidence="7" id="KW-1133">Transmembrane helix</keyword>
<dbReference type="Proteomes" id="UP000076874">
    <property type="component" value="Unassembled WGS sequence"/>
</dbReference>
<evidence type="ECO:0000256" key="5">
    <source>
        <dbReference type="RuleBase" id="RU361209"/>
    </source>
</evidence>
<proteinExistence type="inferred from homology"/>
<dbReference type="GO" id="GO:0031505">
    <property type="term" value="P:fungal-type cell wall organization"/>
    <property type="evidence" value="ECO:0007669"/>
    <property type="project" value="TreeGrafter"/>
</dbReference>
<organism evidence="8 9">
    <name type="scientific">Niveomyces insectorum RCEF 264</name>
    <dbReference type="NCBI Taxonomy" id="1081102"/>
    <lineage>
        <taxon>Eukaryota</taxon>
        <taxon>Fungi</taxon>
        <taxon>Dikarya</taxon>
        <taxon>Ascomycota</taxon>
        <taxon>Pezizomycotina</taxon>
        <taxon>Sordariomycetes</taxon>
        <taxon>Hypocreomycetidae</taxon>
        <taxon>Hypocreales</taxon>
        <taxon>Cordycipitaceae</taxon>
        <taxon>Niveomyces</taxon>
    </lineage>
</organism>
<evidence type="ECO:0000256" key="2">
    <source>
        <dbReference type="ARBA" id="ARBA00007528"/>
    </source>
</evidence>
<reference evidence="8 9" key="1">
    <citation type="journal article" date="2016" name="Genome Biol. Evol.">
        <title>Divergent and convergent evolution of fungal pathogenicity.</title>
        <authorList>
            <person name="Shang Y."/>
            <person name="Xiao G."/>
            <person name="Zheng P."/>
            <person name="Cen K."/>
            <person name="Zhan S."/>
            <person name="Wang C."/>
        </authorList>
    </citation>
    <scope>NUCLEOTIDE SEQUENCE [LARGE SCALE GENOMIC DNA]</scope>
    <source>
        <strain evidence="8 9">RCEF 264</strain>
    </source>
</reference>
<dbReference type="EMBL" id="AZHD01000008">
    <property type="protein sequence ID" value="OAA60937.1"/>
    <property type="molecule type" value="Genomic_DNA"/>
</dbReference>
<dbReference type="GO" id="GO:0071970">
    <property type="term" value="P:fungal-type cell wall (1-&gt;3)-beta-D-glucan biosynthetic process"/>
    <property type="evidence" value="ECO:0007669"/>
    <property type="project" value="TreeGrafter"/>
</dbReference>
<evidence type="ECO:0000256" key="6">
    <source>
        <dbReference type="SAM" id="MobiDB-lite"/>
    </source>
</evidence>
<keyword evidence="5" id="KW-0336">GPI-anchor</keyword>
<keyword evidence="5 8" id="KW-0808">Transferase</keyword>
<dbReference type="OrthoDB" id="421038at2759"/>
<keyword evidence="4" id="KW-0325">Glycoprotein</keyword>
<dbReference type="AlphaFoldDB" id="A0A167TTP4"/>
<dbReference type="SUPFAM" id="SSF51445">
    <property type="entry name" value="(Trans)glycosidases"/>
    <property type="match status" value="1"/>
</dbReference>
<comment type="caution">
    <text evidence="8">The sequence shown here is derived from an EMBL/GenBank/DDBJ whole genome shotgun (WGS) entry which is preliminary data.</text>
</comment>
<keyword evidence="3 5" id="KW-0732">Signal</keyword>
<comment type="subcellular location">
    <subcellularLocation>
        <location evidence="1 5">Cell membrane</location>
        <topology evidence="1 5">Lipid-anchor</topology>
        <topology evidence="1 5">GPI-anchor</topology>
    </subcellularLocation>
</comment>
<dbReference type="GO" id="GO:0005886">
    <property type="term" value="C:plasma membrane"/>
    <property type="evidence" value="ECO:0007669"/>
    <property type="project" value="UniProtKB-SubCell"/>
</dbReference>
<dbReference type="Gene3D" id="3.20.20.80">
    <property type="entry name" value="Glycosidases"/>
    <property type="match status" value="1"/>
</dbReference>
<comment type="similarity">
    <text evidence="2 5">Belongs to the glycosyl hydrolase 72 family.</text>
</comment>
<dbReference type="PANTHER" id="PTHR31468">
    <property type="entry name" value="1,3-BETA-GLUCANOSYLTRANSFERASE GAS1"/>
    <property type="match status" value="1"/>
</dbReference>
<keyword evidence="5 7" id="KW-0472">Membrane</keyword>
<feature type="region of interest" description="Disordered" evidence="6">
    <location>
        <begin position="427"/>
        <end position="457"/>
    </location>
</feature>
<evidence type="ECO:0000256" key="7">
    <source>
        <dbReference type="SAM" id="Phobius"/>
    </source>
</evidence>
<comment type="function">
    <text evidence="5">Splits internally a 1,3-beta-glucan molecule and transfers the newly generated reducing end (the donor) to the non-reducing end of another 1,3-beta-glucan molecule (the acceptor) forming a 1,3-beta linkage, resulting in the elongation of 1,3-beta-glucan chains in the cell wall.</text>
</comment>
<dbReference type="InterPro" id="IPR017853">
    <property type="entry name" value="GH"/>
</dbReference>
<evidence type="ECO:0000256" key="3">
    <source>
        <dbReference type="ARBA" id="ARBA00022729"/>
    </source>
</evidence>
<dbReference type="EC" id="2.4.1.-" evidence="5"/>
<dbReference type="GO" id="GO:0098552">
    <property type="term" value="C:side of membrane"/>
    <property type="evidence" value="ECO:0007669"/>
    <property type="project" value="UniProtKB-KW"/>
</dbReference>
<protein>
    <recommendedName>
        <fullName evidence="5">1,3-beta-glucanosyltransferase</fullName>
        <ecNumber evidence="5">2.4.1.-</ecNumber>
    </recommendedName>
</protein>
<name>A0A167TTP4_9HYPO</name>
<accession>A0A167TTP4</accession>
<feature type="signal peptide" evidence="5">
    <location>
        <begin position="1"/>
        <end position="17"/>
    </location>
</feature>
<dbReference type="GO" id="GO:0009277">
    <property type="term" value="C:fungal-type cell wall"/>
    <property type="evidence" value="ECO:0007669"/>
    <property type="project" value="EnsemblFungi"/>
</dbReference>
<feature type="chain" id="PRO_5007749310" description="1,3-beta-glucanosyltransferase" evidence="5">
    <location>
        <begin position="18"/>
        <end position="487"/>
    </location>
</feature>
<dbReference type="PANTHER" id="PTHR31468:SF4">
    <property type="entry name" value="1,3-BETA-GLUCANOSYLTRANSFERASE GAS3-RELATED"/>
    <property type="match status" value="1"/>
</dbReference>
<evidence type="ECO:0000313" key="8">
    <source>
        <dbReference type="EMBL" id="OAA60937.1"/>
    </source>
</evidence>
<dbReference type="Pfam" id="PF03198">
    <property type="entry name" value="Glyco_hydro_72"/>
    <property type="match status" value="1"/>
</dbReference>
<evidence type="ECO:0000256" key="4">
    <source>
        <dbReference type="ARBA" id="ARBA00023180"/>
    </source>
</evidence>
<evidence type="ECO:0000256" key="1">
    <source>
        <dbReference type="ARBA" id="ARBA00004609"/>
    </source>
</evidence>
<keyword evidence="5" id="KW-0449">Lipoprotein</keyword>
<keyword evidence="7" id="KW-0812">Transmembrane</keyword>
<feature type="compositionally biased region" description="Gly residues" evidence="6">
    <location>
        <begin position="441"/>
        <end position="455"/>
    </location>
</feature>
<evidence type="ECO:0000313" key="9">
    <source>
        <dbReference type="Proteomes" id="UP000076874"/>
    </source>
</evidence>
<feature type="transmembrane region" description="Helical" evidence="7">
    <location>
        <begin position="467"/>
        <end position="486"/>
    </location>
</feature>
<keyword evidence="9" id="KW-1185">Reference proteome</keyword>